<dbReference type="InterPro" id="IPR009719">
    <property type="entry name" value="GIP1_N"/>
</dbReference>
<protein>
    <recommendedName>
        <fullName evidence="2">GBF-interacting protein 1 N-terminal domain-containing protein</fullName>
    </recommendedName>
</protein>
<feature type="region of interest" description="Disordered" evidence="1">
    <location>
        <begin position="62"/>
        <end position="108"/>
    </location>
</feature>
<gene>
    <name evidence="3" type="ORF">FNV43_RR14677</name>
</gene>
<feature type="region of interest" description="Disordered" evidence="1">
    <location>
        <begin position="307"/>
        <end position="341"/>
    </location>
</feature>
<organism evidence="3 4">
    <name type="scientific">Rhamnella rubrinervis</name>
    <dbReference type="NCBI Taxonomy" id="2594499"/>
    <lineage>
        <taxon>Eukaryota</taxon>
        <taxon>Viridiplantae</taxon>
        <taxon>Streptophyta</taxon>
        <taxon>Embryophyta</taxon>
        <taxon>Tracheophyta</taxon>
        <taxon>Spermatophyta</taxon>
        <taxon>Magnoliopsida</taxon>
        <taxon>eudicotyledons</taxon>
        <taxon>Gunneridae</taxon>
        <taxon>Pentapetalae</taxon>
        <taxon>rosids</taxon>
        <taxon>fabids</taxon>
        <taxon>Rosales</taxon>
        <taxon>Rhamnaceae</taxon>
        <taxon>rhamnoid group</taxon>
        <taxon>Rhamneae</taxon>
        <taxon>Rhamnella</taxon>
    </lineage>
</organism>
<evidence type="ECO:0000313" key="4">
    <source>
        <dbReference type="Proteomes" id="UP000796880"/>
    </source>
</evidence>
<accession>A0A8K0H3J1</accession>
<dbReference type="AlphaFoldDB" id="A0A8K0H3J1"/>
<comment type="caution">
    <text evidence="3">The sequence shown here is derived from an EMBL/GenBank/DDBJ whole genome shotgun (WGS) entry which is preliminary data.</text>
</comment>
<dbReference type="SUPFAM" id="SSF46934">
    <property type="entry name" value="UBA-like"/>
    <property type="match status" value="1"/>
</dbReference>
<feature type="compositionally biased region" description="Basic and acidic residues" evidence="1">
    <location>
        <begin position="70"/>
        <end position="81"/>
    </location>
</feature>
<keyword evidence="4" id="KW-1185">Reference proteome</keyword>
<evidence type="ECO:0000259" key="2">
    <source>
        <dbReference type="Pfam" id="PF06972"/>
    </source>
</evidence>
<reference evidence="3" key="1">
    <citation type="submission" date="2020-03" db="EMBL/GenBank/DDBJ databases">
        <title>A high-quality chromosome-level genome assembly of a woody plant with both climbing and erect habits, Rhamnella rubrinervis.</title>
        <authorList>
            <person name="Lu Z."/>
            <person name="Yang Y."/>
            <person name="Zhu X."/>
            <person name="Sun Y."/>
        </authorList>
    </citation>
    <scope>NUCLEOTIDE SEQUENCE</scope>
    <source>
        <strain evidence="3">BYM</strain>
        <tissue evidence="3">Leaf</tissue>
    </source>
</reference>
<dbReference type="OrthoDB" id="762072at2759"/>
<name>A0A8K0H3J1_9ROSA</name>
<feature type="region of interest" description="Disordered" evidence="1">
    <location>
        <begin position="772"/>
        <end position="792"/>
    </location>
</feature>
<evidence type="ECO:0000313" key="3">
    <source>
        <dbReference type="EMBL" id="KAF3444984.1"/>
    </source>
</evidence>
<feature type="domain" description="GBF-interacting protein 1 N-terminal" evidence="2">
    <location>
        <begin position="15"/>
        <end position="72"/>
    </location>
</feature>
<feature type="compositionally biased region" description="Low complexity" evidence="1">
    <location>
        <begin position="776"/>
        <end position="786"/>
    </location>
</feature>
<sequence>MGSESKNAVGLLQLPHAMRKVVDNLKEIVNCSEVEIYQVLQECNMDPNEAVQRLLSQDSFHKVKSKRERRKEIKETQESRSRVNCSGLARRPRSSGERNIGWGGSTQTNSNEFGSVAYKGENGFVAPPPHLTTHVTGKTLNQQMSSQSNSLNTDSGRQSIGTGDFISASVQPSSGCHSAWSGDTEHLSMADVVRMGRLPNKGLQIASEASCVDQDRVTANSNQFYVNQSQVSAPLQLELCHDRPSQNHSNGLEMFCQPGITAGQNDSLDEWPLVEQPTAARGSLVLETSVASASAIYSNLSNFHGNGSNMSRNHHSDDGQVSEEDFTGKRRSSDRIDSVSASASSEQKFAINAVETSHCDEDFHQYSSSYDSRMPSYKYEEASGSCCGSNLSIKNLSVCSTDKICVAVSSAAENLQRISLGKGDPEDNRMVVLPNHLQALAVDCSHLSFGTYKSGTGSSLASSLSSNQLKDDLEGASTTIDSLSSGHLNPRHRNPGYYGDDPLASLYEFHRATAHARNYNLSAPSQPELIKRDVPETTLGHEYIRPSLHDSKFENIEQASSGLSFSRADSKIGNIPFLAETAYSNSMPSDLLVPTIQSLRRPDHLHSQFHVTQSMPSRYSNALPSISSSTVSLSEVLKPGTFSLSEPSSLLPRDRTAYSYSEPTLPLEQLANMVSYPNPHQSYLHAPSTIQQPYPGGGIELHQSLDGMKYSLPQYNKSGALIGRLPASASSGYGGFVNSTNVPGGYLNRPSAASMITTSGCNEILRPQYKDGSYFTSSQQNNSSSTWNHPSLRTQLPVTDSAYYSLLGHNQQQHAGHRQGQQSSQHYGSLGYSNYYGSQTGITHGHQQQSLSDFTVGGTEDLSAQQLPRFWQQSY</sequence>
<feature type="compositionally biased region" description="Basic and acidic residues" evidence="1">
    <location>
        <begin position="326"/>
        <end position="337"/>
    </location>
</feature>
<dbReference type="Proteomes" id="UP000796880">
    <property type="component" value="Unassembled WGS sequence"/>
</dbReference>
<dbReference type="EMBL" id="VOIH02000006">
    <property type="protein sequence ID" value="KAF3444984.1"/>
    <property type="molecule type" value="Genomic_DNA"/>
</dbReference>
<dbReference type="PANTHER" id="PTHR46445">
    <property type="entry name" value="RNA POLYMERASE II DEGRADATION FACTOR-LIKE PROTEIN (DUF1296)"/>
    <property type="match status" value="1"/>
</dbReference>
<proteinExistence type="predicted"/>
<dbReference type="Pfam" id="PF06972">
    <property type="entry name" value="GIP1_N"/>
    <property type="match status" value="1"/>
</dbReference>
<dbReference type="InterPro" id="IPR009060">
    <property type="entry name" value="UBA-like_sf"/>
</dbReference>
<dbReference type="PANTHER" id="PTHR46445:SF7">
    <property type="entry name" value="GBF-INTERACTING PROTEIN 1 N-TERMINAL DOMAIN-CONTAINING PROTEIN"/>
    <property type="match status" value="1"/>
</dbReference>
<evidence type="ECO:0000256" key="1">
    <source>
        <dbReference type="SAM" id="MobiDB-lite"/>
    </source>
</evidence>
<feature type="region of interest" description="Disordered" evidence="1">
    <location>
        <begin position="811"/>
        <end position="830"/>
    </location>
</feature>